<dbReference type="Pfam" id="PF13510">
    <property type="entry name" value="Fer2_4"/>
    <property type="match status" value="1"/>
</dbReference>
<dbReference type="InterPro" id="IPR017896">
    <property type="entry name" value="4Fe4S_Fe-S-bd"/>
</dbReference>
<gene>
    <name evidence="6" type="ORF">A8806_101392</name>
</gene>
<dbReference type="InterPro" id="IPR001041">
    <property type="entry name" value="2Fe-2S_ferredoxin-type"/>
</dbReference>
<evidence type="ECO:0000313" key="7">
    <source>
        <dbReference type="Proteomes" id="UP000245845"/>
    </source>
</evidence>
<dbReference type="InterPro" id="IPR036010">
    <property type="entry name" value="2Fe-2S_ferredoxin-like_sf"/>
</dbReference>
<reference evidence="6 7" key="1">
    <citation type="submission" date="2018-05" db="EMBL/GenBank/DDBJ databases">
        <title>The Hungate 1000. A catalogue of reference genomes from the rumen microbiome.</title>
        <authorList>
            <person name="Kelly W."/>
        </authorList>
    </citation>
    <scope>NUCLEOTIDE SEQUENCE [LARGE SCALE GENOMIC DNA]</scope>
    <source>
        <strain evidence="6 7">NLAE-zl-C242</strain>
    </source>
</reference>
<dbReference type="PROSITE" id="PS51379">
    <property type="entry name" value="4FE4S_FER_2"/>
    <property type="match status" value="2"/>
</dbReference>
<keyword evidence="7" id="KW-1185">Reference proteome</keyword>
<comment type="caution">
    <text evidence="6">The sequence shown here is derived from an EMBL/GenBank/DDBJ whole genome shotgun (WGS) entry which is preliminary data.</text>
</comment>
<keyword evidence="1" id="KW-0479">Metal-binding</keyword>
<evidence type="ECO:0000259" key="4">
    <source>
        <dbReference type="PROSITE" id="PS51085"/>
    </source>
</evidence>
<dbReference type="Gene3D" id="3.30.70.20">
    <property type="match status" value="1"/>
</dbReference>
<dbReference type="SUPFAM" id="SSF54292">
    <property type="entry name" value="2Fe-2S ferredoxin-like"/>
    <property type="match status" value="1"/>
</dbReference>
<organism evidence="6 7">
    <name type="scientific">Faecalicatena orotica</name>
    <dbReference type="NCBI Taxonomy" id="1544"/>
    <lineage>
        <taxon>Bacteria</taxon>
        <taxon>Bacillati</taxon>
        <taxon>Bacillota</taxon>
        <taxon>Clostridia</taxon>
        <taxon>Lachnospirales</taxon>
        <taxon>Lachnospiraceae</taxon>
        <taxon>Faecalicatena</taxon>
    </lineage>
</organism>
<dbReference type="GO" id="GO:0046872">
    <property type="term" value="F:metal ion binding"/>
    <property type="evidence" value="ECO:0007669"/>
    <property type="project" value="UniProtKB-KW"/>
</dbReference>
<evidence type="ECO:0000256" key="1">
    <source>
        <dbReference type="ARBA" id="ARBA00022723"/>
    </source>
</evidence>
<feature type="domain" description="4Fe-4S ferredoxin-type" evidence="5">
    <location>
        <begin position="163"/>
        <end position="193"/>
    </location>
</feature>
<evidence type="ECO:0000256" key="2">
    <source>
        <dbReference type="ARBA" id="ARBA00023004"/>
    </source>
</evidence>
<evidence type="ECO:0000256" key="3">
    <source>
        <dbReference type="ARBA" id="ARBA00023014"/>
    </source>
</evidence>
<dbReference type="EMBL" id="QGDL01000001">
    <property type="protein sequence ID" value="PWJ32104.1"/>
    <property type="molecule type" value="Genomic_DNA"/>
</dbReference>
<keyword evidence="2" id="KW-0408">Iron</keyword>
<protein>
    <submittedName>
        <fullName evidence="6">4Fe-4S dicluster protein</fullName>
    </submittedName>
</protein>
<dbReference type="RefSeq" id="WP_109729470.1">
    <property type="nucleotide sequence ID" value="NZ_BAAACK010000007.1"/>
</dbReference>
<evidence type="ECO:0000259" key="5">
    <source>
        <dbReference type="PROSITE" id="PS51379"/>
    </source>
</evidence>
<dbReference type="AlphaFoldDB" id="A0A2Y9BB04"/>
<evidence type="ECO:0000313" key="6">
    <source>
        <dbReference type="EMBL" id="PWJ32104.1"/>
    </source>
</evidence>
<sequence length="256" mass="28204">MTEFQPDNQIQIEINGRACTCTKGEFLLEAARRNGFYIPTLCHHPGIAEQGCCRVCLAEVVENERSKIVVSCVYPVEKPCKVYTDSERVKEDRKVVLMLLALRAPESTEIQALCRQYGVMDGSRFKPIEGEKCIMCGLCARACASLGTGAISTVLRGTSKKISTPYDEPSDVCVGCLSCTRVCPVDAIPYTEDETKRSIWGREFPLVHCQECGAVIGTREEIALAAGKSGEEVQDLCPECRKKKMSDVMAHTYGTE</sequence>
<dbReference type="PROSITE" id="PS00198">
    <property type="entry name" value="4FE4S_FER_1"/>
    <property type="match status" value="1"/>
</dbReference>
<dbReference type="PROSITE" id="PS51085">
    <property type="entry name" value="2FE2S_FER_2"/>
    <property type="match status" value="1"/>
</dbReference>
<feature type="domain" description="2Fe-2S ferredoxin-type" evidence="4">
    <location>
        <begin position="8"/>
        <end position="88"/>
    </location>
</feature>
<keyword evidence="3" id="KW-0411">Iron-sulfur</keyword>
<dbReference type="Proteomes" id="UP000245845">
    <property type="component" value="Unassembled WGS sequence"/>
</dbReference>
<feature type="domain" description="4Fe-4S ferredoxin-type" evidence="5">
    <location>
        <begin position="123"/>
        <end position="156"/>
    </location>
</feature>
<dbReference type="SUPFAM" id="SSF54862">
    <property type="entry name" value="4Fe-4S ferredoxins"/>
    <property type="match status" value="1"/>
</dbReference>
<accession>A0A2Y9BB04</accession>
<dbReference type="InterPro" id="IPR017900">
    <property type="entry name" value="4Fe4S_Fe_S_CS"/>
</dbReference>
<dbReference type="OrthoDB" id="9804603at2"/>
<proteinExistence type="predicted"/>
<dbReference type="GO" id="GO:0051536">
    <property type="term" value="F:iron-sulfur cluster binding"/>
    <property type="evidence" value="ECO:0007669"/>
    <property type="project" value="UniProtKB-KW"/>
</dbReference>
<dbReference type="CDD" id="cd00207">
    <property type="entry name" value="fer2"/>
    <property type="match status" value="1"/>
</dbReference>
<name>A0A2Y9BB04_9FIRM</name>
<dbReference type="Gene3D" id="3.10.20.740">
    <property type="match status" value="1"/>
</dbReference>
<dbReference type="Pfam" id="PF14697">
    <property type="entry name" value="Fer4_21"/>
    <property type="match status" value="1"/>
</dbReference>